<sequence>MKPASSAKASSSSSSLLTTKKDKKRRAATPDQRPSKRQKGGIKDGQPSSGVGGAPSGGGSRFQQSLSTKMKAPRQHKPRKPRRQPRQNIQAASTTSRATLEFTILNEDYISYEIHRIVSSKFSWFDTNNALMLYKSIIQFFVIKKSLAAKQPKYDTSKPMTDLISPYVLATAQEYAAGPIWDQMICLGERNHDLTASFPSASFKDEDTTFVLDALNTSVTDPSLILNQLAQGKVKRTDVLGNAKAELVQMELRQVELESSMRINLAKIEDTKAFIKGIEDKESFDKCLEIIVDVFEEYNVEMSDVGLLTEVIGHFSGLSLEEITRTLESVEKFRQDSERRGDVE</sequence>
<feature type="compositionally biased region" description="Low complexity" evidence="1">
    <location>
        <begin position="1"/>
        <end position="18"/>
    </location>
</feature>
<dbReference type="Proteomes" id="UP000198287">
    <property type="component" value="Unassembled WGS sequence"/>
</dbReference>
<protein>
    <submittedName>
        <fullName evidence="2">Uncharacterized protein</fullName>
    </submittedName>
</protein>
<reference evidence="2 3" key="1">
    <citation type="submission" date="2015-12" db="EMBL/GenBank/DDBJ databases">
        <title>The genome of Folsomia candida.</title>
        <authorList>
            <person name="Faddeeva A."/>
            <person name="Derks M.F."/>
            <person name="Anvar Y."/>
            <person name="Smit S."/>
            <person name="Van Straalen N."/>
            <person name="Roelofs D."/>
        </authorList>
    </citation>
    <scope>NUCLEOTIDE SEQUENCE [LARGE SCALE GENOMIC DNA]</scope>
    <source>
        <strain evidence="2 3">VU population</strain>
        <tissue evidence="2">Whole body</tissue>
    </source>
</reference>
<dbReference type="EMBL" id="LNIX01000014">
    <property type="protein sequence ID" value="OXA46881.1"/>
    <property type="molecule type" value="Genomic_DNA"/>
</dbReference>
<keyword evidence="3" id="KW-1185">Reference proteome</keyword>
<comment type="caution">
    <text evidence="2">The sequence shown here is derived from an EMBL/GenBank/DDBJ whole genome shotgun (WGS) entry which is preliminary data.</text>
</comment>
<feature type="compositionally biased region" description="Gly residues" evidence="1">
    <location>
        <begin position="50"/>
        <end position="60"/>
    </location>
</feature>
<organism evidence="2 3">
    <name type="scientific">Folsomia candida</name>
    <name type="common">Springtail</name>
    <dbReference type="NCBI Taxonomy" id="158441"/>
    <lineage>
        <taxon>Eukaryota</taxon>
        <taxon>Metazoa</taxon>
        <taxon>Ecdysozoa</taxon>
        <taxon>Arthropoda</taxon>
        <taxon>Hexapoda</taxon>
        <taxon>Collembola</taxon>
        <taxon>Entomobryomorpha</taxon>
        <taxon>Isotomoidea</taxon>
        <taxon>Isotomidae</taxon>
        <taxon>Proisotominae</taxon>
        <taxon>Folsomia</taxon>
    </lineage>
</organism>
<proteinExistence type="predicted"/>
<dbReference type="AlphaFoldDB" id="A0A226DQD0"/>
<evidence type="ECO:0000256" key="1">
    <source>
        <dbReference type="SAM" id="MobiDB-lite"/>
    </source>
</evidence>
<feature type="compositionally biased region" description="Basic residues" evidence="1">
    <location>
        <begin position="71"/>
        <end position="85"/>
    </location>
</feature>
<evidence type="ECO:0000313" key="2">
    <source>
        <dbReference type="EMBL" id="OXA46881.1"/>
    </source>
</evidence>
<accession>A0A226DQD0</accession>
<gene>
    <name evidence="2" type="ORF">Fcan01_18090</name>
</gene>
<name>A0A226DQD0_FOLCA</name>
<evidence type="ECO:0000313" key="3">
    <source>
        <dbReference type="Proteomes" id="UP000198287"/>
    </source>
</evidence>
<feature type="region of interest" description="Disordered" evidence="1">
    <location>
        <begin position="1"/>
        <end position="94"/>
    </location>
</feature>